<dbReference type="AlphaFoldDB" id="A0A199XV07"/>
<dbReference type="Gene3D" id="2.40.50.120">
    <property type="match status" value="1"/>
</dbReference>
<dbReference type="EMBL" id="JMTM01000004">
    <property type="protein sequence ID" value="OAZ05490.1"/>
    <property type="molecule type" value="Genomic_DNA"/>
</dbReference>
<evidence type="ECO:0000313" key="3">
    <source>
        <dbReference type="Proteomes" id="UP000093807"/>
    </source>
</evidence>
<dbReference type="PATRIC" id="fig|29536.5.peg.20"/>
<dbReference type="OrthoDB" id="824130at2"/>
<protein>
    <recommendedName>
        <fullName evidence="4">Tissue inhibitor of metalloproteinase</fullName>
    </recommendedName>
</protein>
<dbReference type="Proteomes" id="UP000093807">
    <property type="component" value="Unassembled WGS sequence"/>
</dbReference>
<proteinExistence type="predicted"/>
<keyword evidence="1" id="KW-0732">Signal</keyword>
<accession>A0A199XV07</accession>
<evidence type="ECO:0008006" key="4">
    <source>
        <dbReference type="Google" id="ProtNLM"/>
    </source>
</evidence>
<sequence>MKKTVLIILICFFSNYAFSCVCGITTLMERFKKSDFVAKVKIVKITNIENDFDYQDAEIEILELYKGEKRQTIKILYAINSSCAFNVQENSTWLVFADNYNGKLSFGFCSGSEQIDRNFDTNEYPNAQKYHNQSIQIKLSILTILKENRVTTFNENGLWLLRSKKCDSDFKGYEVNNNIALYEIKVSTKLKIKKVKALKEFDNAALSKEILKCLSKNFIIDNKEIKKIPKKTKIYIAYAYYKNDNPNESFMSEIEL</sequence>
<comment type="caution">
    <text evidence="2">The sequence shown here is derived from an EMBL/GenBank/DDBJ whole genome shotgun (WGS) entry which is preliminary data.</text>
</comment>
<gene>
    <name evidence="2" type="ORF">FLB_00200</name>
</gene>
<evidence type="ECO:0000256" key="1">
    <source>
        <dbReference type="SAM" id="SignalP"/>
    </source>
</evidence>
<dbReference type="SUPFAM" id="SSF50242">
    <property type="entry name" value="TIMP-like"/>
    <property type="match status" value="1"/>
</dbReference>
<reference evidence="2 3" key="1">
    <citation type="submission" date="2016-06" db="EMBL/GenBank/DDBJ databases">
        <title>Draft genome sequence of Flavobacterium succinicans strain DD5b.</title>
        <authorList>
            <person name="Poehlein A."/>
            <person name="Daniel R."/>
            <person name="Simeonova D.D."/>
        </authorList>
    </citation>
    <scope>NUCLEOTIDE SEQUENCE [LARGE SCALE GENOMIC DNA]</scope>
    <source>
        <strain evidence="2 3">DD5b</strain>
    </source>
</reference>
<keyword evidence="3" id="KW-1185">Reference proteome</keyword>
<evidence type="ECO:0000313" key="2">
    <source>
        <dbReference type="EMBL" id="OAZ05490.1"/>
    </source>
</evidence>
<feature type="signal peptide" evidence="1">
    <location>
        <begin position="1"/>
        <end position="19"/>
    </location>
</feature>
<feature type="chain" id="PRO_5008287023" description="Tissue inhibitor of metalloproteinase" evidence="1">
    <location>
        <begin position="20"/>
        <end position="256"/>
    </location>
</feature>
<dbReference type="RefSeq" id="WP_064713929.1">
    <property type="nucleotide sequence ID" value="NZ_JMTM01000004.1"/>
</dbReference>
<name>A0A199XV07_9FLAO</name>
<dbReference type="InterPro" id="IPR008993">
    <property type="entry name" value="TIMP-like_OB-fold"/>
</dbReference>
<organism evidence="2 3">
    <name type="scientific">Flavobacterium succinicans</name>
    <dbReference type="NCBI Taxonomy" id="29536"/>
    <lineage>
        <taxon>Bacteria</taxon>
        <taxon>Pseudomonadati</taxon>
        <taxon>Bacteroidota</taxon>
        <taxon>Flavobacteriia</taxon>
        <taxon>Flavobacteriales</taxon>
        <taxon>Flavobacteriaceae</taxon>
        <taxon>Flavobacterium</taxon>
    </lineage>
</organism>